<feature type="domain" description="Ribosomal RNA large subunit methyltransferase K/L-like methyltransferase" evidence="1">
    <location>
        <begin position="341"/>
        <end position="485"/>
    </location>
</feature>
<dbReference type="InterPro" id="IPR029063">
    <property type="entry name" value="SAM-dependent_MTases_sf"/>
</dbReference>
<evidence type="ECO:0000313" key="3">
    <source>
        <dbReference type="Proteomes" id="UP000642829"/>
    </source>
</evidence>
<dbReference type="EMBL" id="BMXG01000019">
    <property type="protein sequence ID" value="GHC08259.1"/>
    <property type="molecule type" value="Genomic_DNA"/>
</dbReference>
<comment type="caution">
    <text evidence="2">The sequence shown here is derived from an EMBL/GenBank/DDBJ whole genome shotgun (WGS) entry which is preliminary data.</text>
</comment>
<dbReference type="RefSeq" id="WP_189516093.1">
    <property type="nucleotide sequence ID" value="NZ_BMXG01000019.1"/>
</dbReference>
<accession>A0A8J3DJW9</accession>
<name>A0A8J3DJW9_9BACT</name>
<dbReference type="PANTHER" id="PTHR14911:SF13">
    <property type="entry name" value="TRNA (GUANINE(6)-N2)-METHYLTRANSFERASE THUMP3"/>
    <property type="match status" value="1"/>
</dbReference>
<gene>
    <name evidence="2" type="ORF">GCM10007047_26880</name>
</gene>
<sequence length="520" mass="57532">MKVPKKKKHRQKEQFRELSQLSVAPLWEMAGPYAAAPDAERQGNVALIRAIGVVIGQQGNTEDKARAREWAVSRLNDSLETVRRYAMNALPRLDAGSEEEQALLALMERGVNERERAEILETLQKIGGQATLEQLAGDKADFAQRVVEQKLSAKLVRADAGAIDIEQTYTPAEEVFVALRCRPGLEQVLEDEIRAHREISAALKLDKTARGVIYLRGKAPLSLGLLYQLRCFDTLGFILGRVDETSVKVRLEKIAALIAAPATVALMSAFTNGALRYRLHFDTRKRQNHDVIEISDLVYAREPKLLNDSRQAPWTIQASESRKGLLLELSPHGTSDPRFQYRRGDIPAASHPPLAATIVRLANIQDGQVVWDPFCGTGSELVEARLSANLSQCLGTDISPEALEIAKGNWAQAGFSADQATWIESDFRDSVSKGVIPTGQVDAIISNPPMGRRVPIEDLGQLIEELFAAAAKTLRPGGSLVLVNPVKNRPDPRDFRSTLRTQVDMGGFHGWLEKHERIER</sequence>
<dbReference type="Proteomes" id="UP000642829">
    <property type="component" value="Unassembled WGS sequence"/>
</dbReference>
<dbReference type="InterPro" id="IPR000241">
    <property type="entry name" value="RlmKL-like_Mtase"/>
</dbReference>
<dbReference type="GO" id="GO:0016423">
    <property type="term" value="F:tRNA (guanine) methyltransferase activity"/>
    <property type="evidence" value="ECO:0007669"/>
    <property type="project" value="TreeGrafter"/>
</dbReference>
<dbReference type="PRINTS" id="PR00507">
    <property type="entry name" value="N12N6MTFRASE"/>
</dbReference>
<dbReference type="SUPFAM" id="SSF53335">
    <property type="entry name" value="S-adenosyl-L-methionine-dependent methyltransferases"/>
    <property type="match status" value="1"/>
</dbReference>
<dbReference type="Pfam" id="PF01170">
    <property type="entry name" value="UPF0020"/>
    <property type="match status" value="1"/>
</dbReference>
<dbReference type="CDD" id="cd02440">
    <property type="entry name" value="AdoMet_MTases"/>
    <property type="match status" value="1"/>
</dbReference>
<dbReference type="AlphaFoldDB" id="A0A8J3DJW9"/>
<proteinExistence type="predicted"/>
<evidence type="ECO:0000313" key="2">
    <source>
        <dbReference type="EMBL" id="GHC08259.1"/>
    </source>
</evidence>
<reference evidence="2" key="1">
    <citation type="journal article" date="2014" name="Int. J. Syst. Evol. Microbiol.">
        <title>Complete genome sequence of Corynebacterium casei LMG S-19264T (=DSM 44701T), isolated from a smear-ripened cheese.</title>
        <authorList>
            <consortium name="US DOE Joint Genome Institute (JGI-PGF)"/>
            <person name="Walter F."/>
            <person name="Albersmeier A."/>
            <person name="Kalinowski J."/>
            <person name="Ruckert C."/>
        </authorList>
    </citation>
    <scope>NUCLEOTIDE SEQUENCE</scope>
    <source>
        <strain evidence="2">KCTC 12870</strain>
    </source>
</reference>
<dbReference type="Gene3D" id="3.40.50.150">
    <property type="entry name" value="Vaccinia Virus protein VP39"/>
    <property type="match status" value="1"/>
</dbReference>
<keyword evidence="3" id="KW-1185">Reference proteome</keyword>
<reference evidence="2" key="2">
    <citation type="submission" date="2020-09" db="EMBL/GenBank/DDBJ databases">
        <authorList>
            <person name="Sun Q."/>
            <person name="Kim S."/>
        </authorList>
    </citation>
    <scope>NUCLEOTIDE SEQUENCE</scope>
    <source>
        <strain evidence="2">KCTC 12870</strain>
    </source>
</reference>
<dbReference type="PANTHER" id="PTHR14911">
    <property type="entry name" value="THUMP DOMAIN-CONTAINING"/>
    <property type="match status" value="1"/>
</dbReference>
<organism evidence="2 3">
    <name type="scientific">Cerasicoccus arenae</name>
    <dbReference type="NCBI Taxonomy" id="424488"/>
    <lineage>
        <taxon>Bacteria</taxon>
        <taxon>Pseudomonadati</taxon>
        <taxon>Verrucomicrobiota</taxon>
        <taxon>Opitutia</taxon>
        <taxon>Puniceicoccales</taxon>
        <taxon>Cerasicoccaceae</taxon>
        <taxon>Cerasicoccus</taxon>
    </lineage>
</organism>
<dbReference type="GO" id="GO:0030488">
    <property type="term" value="P:tRNA methylation"/>
    <property type="evidence" value="ECO:0007669"/>
    <property type="project" value="TreeGrafter"/>
</dbReference>
<protein>
    <recommendedName>
        <fullName evidence="1">Ribosomal RNA large subunit methyltransferase K/L-like methyltransferase domain-containing protein</fullName>
    </recommendedName>
</protein>
<evidence type="ECO:0000259" key="1">
    <source>
        <dbReference type="Pfam" id="PF01170"/>
    </source>
</evidence>